<dbReference type="SUPFAM" id="SSF57667">
    <property type="entry name" value="beta-beta-alpha zinc fingers"/>
    <property type="match status" value="1"/>
</dbReference>
<dbReference type="GO" id="GO:0042273">
    <property type="term" value="P:ribosomal large subunit biogenesis"/>
    <property type="evidence" value="ECO:0007669"/>
    <property type="project" value="TreeGrafter"/>
</dbReference>
<dbReference type="GO" id="GO:0030687">
    <property type="term" value="C:preribosome, large subunit precursor"/>
    <property type="evidence" value="ECO:0007669"/>
    <property type="project" value="TreeGrafter"/>
</dbReference>
<dbReference type="InterPro" id="IPR036236">
    <property type="entry name" value="Znf_C2H2_sf"/>
</dbReference>
<proteinExistence type="predicted"/>
<evidence type="ECO:0000313" key="3">
    <source>
        <dbReference type="EMBL" id="KAF5537065.1"/>
    </source>
</evidence>
<feature type="domain" description="ZN622/Rei1/Reh1 zinc finger C2H2-type" evidence="2">
    <location>
        <begin position="89"/>
        <end position="169"/>
    </location>
</feature>
<protein>
    <submittedName>
        <fullName evidence="3">TRI15 transcription factor</fullName>
    </submittedName>
</protein>
<dbReference type="Pfam" id="PF12756">
    <property type="entry name" value="zf-C2H2_2"/>
    <property type="match status" value="1"/>
</dbReference>
<dbReference type="InterPro" id="IPR040025">
    <property type="entry name" value="Znf622/Rei1/Reh1"/>
</dbReference>
<reference evidence="3 4" key="1">
    <citation type="submission" date="2020-05" db="EMBL/GenBank/DDBJ databases">
        <title>Identification and distribution of gene clusters putatively required for synthesis of sphingolipid metabolism inhibitors in phylogenetically diverse species of the filamentous fungus Fusarium.</title>
        <authorList>
            <person name="Kim H.-S."/>
            <person name="Busman M."/>
            <person name="Brown D.W."/>
            <person name="Divon H."/>
            <person name="Uhlig S."/>
            <person name="Proctor R.H."/>
        </authorList>
    </citation>
    <scope>NUCLEOTIDE SEQUENCE [LARGE SCALE GENOMIC DNA]</scope>
    <source>
        <strain evidence="3 4">NRRL 53147</strain>
    </source>
</reference>
<gene>
    <name evidence="3" type="ORF">FMEXI_10085</name>
</gene>
<evidence type="ECO:0000313" key="4">
    <source>
        <dbReference type="Proteomes" id="UP000522262"/>
    </source>
</evidence>
<sequence length="244" mass="28556">MQLGKPWCSTCCVHFNTFQEHREHSKSDEHVLKIQIRYSGPCIPRYVMEKAMENWDRVKESWTQGSDERPADGSELCEVENIEFHEELCLFCRHTSSTFNENMAHMKTCHSFTIPTLEDHGIKPITVVRCLHSIIFSCYECVSCAKQRRTLEGIQHHMIAKNHCRFRMTYEILRFCEEKESFDAQETRESQDTQLIGTTPASNNDGTIIQRPPLRRMPKFLGYESTGGHHMYEKTQRELFLSSN</sequence>
<feature type="compositionally biased region" description="Polar residues" evidence="1">
    <location>
        <begin position="192"/>
        <end position="207"/>
    </location>
</feature>
<accession>A0A8H5IJJ8</accession>
<name>A0A8H5IJJ8_9HYPO</name>
<dbReference type="InterPro" id="IPR041661">
    <property type="entry name" value="ZN622/Rei1/Reh1_Znf-C2H2"/>
</dbReference>
<dbReference type="PANTHER" id="PTHR13182">
    <property type="entry name" value="ZINC FINGER PROTEIN 622"/>
    <property type="match status" value="1"/>
</dbReference>
<evidence type="ECO:0000256" key="1">
    <source>
        <dbReference type="SAM" id="MobiDB-lite"/>
    </source>
</evidence>
<organism evidence="3 4">
    <name type="scientific">Fusarium mexicanum</name>
    <dbReference type="NCBI Taxonomy" id="751941"/>
    <lineage>
        <taxon>Eukaryota</taxon>
        <taxon>Fungi</taxon>
        <taxon>Dikarya</taxon>
        <taxon>Ascomycota</taxon>
        <taxon>Pezizomycotina</taxon>
        <taxon>Sordariomycetes</taxon>
        <taxon>Hypocreomycetidae</taxon>
        <taxon>Hypocreales</taxon>
        <taxon>Nectriaceae</taxon>
        <taxon>Fusarium</taxon>
        <taxon>Fusarium fujikuroi species complex</taxon>
    </lineage>
</organism>
<keyword evidence="4" id="KW-1185">Reference proteome</keyword>
<dbReference type="PANTHER" id="PTHR13182:SF8">
    <property type="entry name" value="CYTOPLASMIC 60S SUBUNIT BIOGENESIS FACTOR ZNF622"/>
    <property type="match status" value="1"/>
</dbReference>
<evidence type="ECO:0000259" key="2">
    <source>
        <dbReference type="Pfam" id="PF12756"/>
    </source>
</evidence>
<dbReference type="Proteomes" id="UP000522262">
    <property type="component" value="Unassembled WGS sequence"/>
</dbReference>
<dbReference type="AlphaFoldDB" id="A0A8H5IJJ8"/>
<comment type="caution">
    <text evidence="3">The sequence shown here is derived from an EMBL/GenBank/DDBJ whole genome shotgun (WGS) entry which is preliminary data.</text>
</comment>
<dbReference type="EMBL" id="JAAOAM010000239">
    <property type="protein sequence ID" value="KAF5537065.1"/>
    <property type="molecule type" value="Genomic_DNA"/>
</dbReference>
<feature type="region of interest" description="Disordered" evidence="1">
    <location>
        <begin position="185"/>
        <end position="211"/>
    </location>
</feature>